<dbReference type="InterPro" id="IPR000182">
    <property type="entry name" value="GNAT_dom"/>
</dbReference>
<evidence type="ECO:0000259" key="1">
    <source>
        <dbReference type="PROSITE" id="PS51186"/>
    </source>
</evidence>
<name>A0ABU4RTE3_9GAMM</name>
<feature type="domain" description="N-acetyltransferase" evidence="1">
    <location>
        <begin position="1"/>
        <end position="141"/>
    </location>
</feature>
<dbReference type="Proteomes" id="UP001273505">
    <property type="component" value="Unassembled WGS sequence"/>
</dbReference>
<proteinExistence type="predicted"/>
<dbReference type="Gene3D" id="3.40.630.30">
    <property type="match status" value="1"/>
</dbReference>
<organism evidence="2 3">
    <name type="scientific">Gilvimarinus gilvus</name>
    <dbReference type="NCBI Taxonomy" id="3058038"/>
    <lineage>
        <taxon>Bacteria</taxon>
        <taxon>Pseudomonadati</taxon>
        <taxon>Pseudomonadota</taxon>
        <taxon>Gammaproteobacteria</taxon>
        <taxon>Cellvibrionales</taxon>
        <taxon>Cellvibrionaceae</taxon>
        <taxon>Gilvimarinus</taxon>
    </lineage>
</organism>
<comment type="caution">
    <text evidence="2">The sequence shown here is derived from an EMBL/GenBank/DDBJ whole genome shotgun (WGS) entry which is preliminary data.</text>
</comment>
<dbReference type="RefSeq" id="WP_302723142.1">
    <property type="nucleotide sequence ID" value="NZ_JAULRU010000583.1"/>
</dbReference>
<gene>
    <name evidence="2" type="ORF">SCD92_02210</name>
</gene>
<accession>A0ABU4RTE3</accession>
<evidence type="ECO:0000313" key="2">
    <source>
        <dbReference type="EMBL" id="MDX6848155.1"/>
    </source>
</evidence>
<dbReference type="Pfam" id="PF13508">
    <property type="entry name" value="Acetyltransf_7"/>
    <property type="match status" value="1"/>
</dbReference>
<dbReference type="PROSITE" id="PS51186">
    <property type="entry name" value="GNAT"/>
    <property type="match status" value="1"/>
</dbReference>
<dbReference type="SUPFAM" id="SSF55729">
    <property type="entry name" value="Acyl-CoA N-acyltransferases (Nat)"/>
    <property type="match status" value="1"/>
</dbReference>
<evidence type="ECO:0000313" key="3">
    <source>
        <dbReference type="Proteomes" id="UP001273505"/>
    </source>
</evidence>
<keyword evidence="3" id="KW-1185">Reference proteome</keyword>
<dbReference type="InterPro" id="IPR016181">
    <property type="entry name" value="Acyl_CoA_acyltransferase"/>
</dbReference>
<sequence>MQFVKQPVDAYPAITKQYRRWGERAKCGKRDLVYTLADAKGQWIAAARLLPVEGDTYLLRNLTVAPSLRRQGIARLLMQRIVTDDSIQSLYCYALEYLEAFYLSVGFATKTPEQVPSAIAQPYQRYRANGKSFVLMGFELPRGLTGV</sequence>
<dbReference type="EMBL" id="JAXAFO010000002">
    <property type="protein sequence ID" value="MDX6848155.1"/>
    <property type="molecule type" value="Genomic_DNA"/>
</dbReference>
<dbReference type="CDD" id="cd04301">
    <property type="entry name" value="NAT_SF"/>
    <property type="match status" value="1"/>
</dbReference>
<reference evidence="2 3" key="1">
    <citation type="submission" date="2023-11" db="EMBL/GenBank/DDBJ databases">
        <title>Gilvimarinus fulvus sp. nov., isolated from the surface of Kelp.</title>
        <authorList>
            <person name="Sun Y.Y."/>
            <person name="Gong Y."/>
            <person name="Du Z.J."/>
        </authorList>
    </citation>
    <scope>NUCLEOTIDE SEQUENCE [LARGE SCALE GENOMIC DNA]</scope>
    <source>
        <strain evidence="2 3">SDUM040013</strain>
    </source>
</reference>
<protein>
    <submittedName>
        <fullName evidence="2">GNAT family N-acetyltransferase</fullName>
    </submittedName>
</protein>